<dbReference type="Pfam" id="PF01535">
    <property type="entry name" value="PPR"/>
    <property type="match status" value="4"/>
</dbReference>
<keyword evidence="4" id="KW-1185">Reference proteome</keyword>
<dbReference type="PROSITE" id="PS51375">
    <property type="entry name" value="PPR"/>
    <property type="match status" value="5"/>
</dbReference>
<dbReference type="InterPro" id="IPR046848">
    <property type="entry name" value="E_motif"/>
</dbReference>
<dbReference type="EMBL" id="JAUIZM010000011">
    <property type="protein sequence ID" value="KAK1355996.1"/>
    <property type="molecule type" value="Genomic_DNA"/>
</dbReference>
<dbReference type="GO" id="GO:0003723">
    <property type="term" value="F:RNA binding"/>
    <property type="evidence" value="ECO:0007669"/>
    <property type="project" value="InterPro"/>
</dbReference>
<dbReference type="GO" id="GO:0009451">
    <property type="term" value="P:RNA modification"/>
    <property type="evidence" value="ECO:0007669"/>
    <property type="project" value="InterPro"/>
</dbReference>
<evidence type="ECO:0000256" key="1">
    <source>
        <dbReference type="ARBA" id="ARBA00022737"/>
    </source>
</evidence>
<dbReference type="Pfam" id="PF20431">
    <property type="entry name" value="E_motif"/>
    <property type="match status" value="1"/>
</dbReference>
<name>A0AAD8M0E3_9APIA</name>
<dbReference type="FunFam" id="1.25.40.10:FF:000090">
    <property type="entry name" value="Pentatricopeptide repeat-containing protein, chloroplastic"/>
    <property type="match status" value="1"/>
</dbReference>
<evidence type="ECO:0000313" key="3">
    <source>
        <dbReference type="EMBL" id="KAK1355996.1"/>
    </source>
</evidence>
<dbReference type="InterPro" id="IPR011990">
    <property type="entry name" value="TPR-like_helical_dom_sf"/>
</dbReference>
<proteinExistence type="predicted"/>
<dbReference type="PANTHER" id="PTHR24015:SF908">
    <property type="entry name" value="OS10G0540100 PROTEIN"/>
    <property type="match status" value="1"/>
</dbReference>
<evidence type="ECO:0000256" key="2">
    <source>
        <dbReference type="PROSITE-ProRule" id="PRU00708"/>
    </source>
</evidence>
<dbReference type="PANTHER" id="PTHR24015">
    <property type="entry name" value="OS07G0578800 PROTEIN-RELATED"/>
    <property type="match status" value="1"/>
</dbReference>
<dbReference type="InterPro" id="IPR046960">
    <property type="entry name" value="PPR_At4g14850-like_plant"/>
</dbReference>
<feature type="repeat" description="PPR" evidence="2">
    <location>
        <begin position="138"/>
        <end position="168"/>
    </location>
</feature>
<dbReference type="InterPro" id="IPR002885">
    <property type="entry name" value="PPR_rpt"/>
</dbReference>
<dbReference type="NCBIfam" id="TIGR00756">
    <property type="entry name" value="PPR"/>
    <property type="match status" value="7"/>
</dbReference>
<feature type="repeat" description="PPR" evidence="2">
    <location>
        <begin position="370"/>
        <end position="404"/>
    </location>
</feature>
<comment type="caution">
    <text evidence="3">The sequence shown here is derived from an EMBL/GenBank/DDBJ whole genome shotgun (WGS) entry which is preliminary data.</text>
</comment>
<dbReference type="Pfam" id="PF13041">
    <property type="entry name" value="PPR_2"/>
    <property type="match status" value="3"/>
</dbReference>
<organism evidence="3 4">
    <name type="scientific">Heracleum sosnowskyi</name>
    <dbReference type="NCBI Taxonomy" id="360622"/>
    <lineage>
        <taxon>Eukaryota</taxon>
        <taxon>Viridiplantae</taxon>
        <taxon>Streptophyta</taxon>
        <taxon>Embryophyta</taxon>
        <taxon>Tracheophyta</taxon>
        <taxon>Spermatophyta</taxon>
        <taxon>Magnoliopsida</taxon>
        <taxon>eudicotyledons</taxon>
        <taxon>Gunneridae</taxon>
        <taxon>Pentapetalae</taxon>
        <taxon>asterids</taxon>
        <taxon>campanulids</taxon>
        <taxon>Apiales</taxon>
        <taxon>Apiaceae</taxon>
        <taxon>Apioideae</taxon>
        <taxon>apioid superclade</taxon>
        <taxon>Tordylieae</taxon>
        <taxon>Tordyliinae</taxon>
        <taxon>Heracleum</taxon>
    </lineage>
</organism>
<reference evidence="3" key="1">
    <citation type="submission" date="2023-02" db="EMBL/GenBank/DDBJ databases">
        <title>Genome of toxic invasive species Heracleum sosnowskyi carries increased number of genes despite the absence of recent whole-genome duplications.</title>
        <authorList>
            <person name="Schelkunov M."/>
            <person name="Shtratnikova V."/>
            <person name="Makarenko M."/>
            <person name="Klepikova A."/>
            <person name="Omelchenko D."/>
            <person name="Novikova G."/>
            <person name="Obukhova E."/>
            <person name="Bogdanov V."/>
            <person name="Penin A."/>
            <person name="Logacheva M."/>
        </authorList>
    </citation>
    <scope>NUCLEOTIDE SEQUENCE</scope>
    <source>
        <strain evidence="3">Hsosn_3</strain>
        <tissue evidence="3">Leaf</tissue>
    </source>
</reference>
<dbReference type="AlphaFoldDB" id="A0AAD8M0E3"/>
<dbReference type="Proteomes" id="UP001237642">
    <property type="component" value="Unassembled WGS sequence"/>
</dbReference>
<keyword evidence="1" id="KW-0677">Repeat</keyword>
<feature type="repeat" description="PPR" evidence="2">
    <location>
        <begin position="68"/>
        <end position="102"/>
    </location>
</feature>
<evidence type="ECO:0000313" key="4">
    <source>
        <dbReference type="Proteomes" id="UP001237642"/>
    </source>
</evidence>
<dbReference type="FunFam" id="1.25.40.10:FF:000361">
    <property type="entry name" value="Pentatricopeptide repeat-containing protein chloroplastic"/>
    <property type="match status" value="1"/>
</dbReference>
<dbReference type="FunFam" id="1.25.40.10:FF:000344">
    <property type="entry name" value="Pentatricopeptide repeat-containing protein"/>
    <property type="match status" value="1"/>
</dbReference>
<accession>A0AAD8M0E3</accession>
<gene>
    <name evidence="3" type="ORF">POM88_049252</name>
</gene>
<protein>
    <submittedName>
        <fullName evidence="3">Pentatricopeptide repeat-containing protein</fullName>
    </submittedName>
</protein>
<sequence length="607" mass="67692">MLYKLFNDLKSVFLVYKDRNSIAKIHALLVKSGFFGNGSCGSQLISAYARIDDIKAAVKVFDVLPHRGIDSWNAIIIAFSRKGWSGEVINFYGKMELEGVKPDSSTFTIALKACTSLLDFEMGENVRTRAVECGYENDVFVGSSVLNLHAKCGKMDDAMVVFEKMRRRDVVCWTAMITGFAQCGRMREAICMFRRMRNEGLEGDKVVMLGLIQACANIGDTRMGLSVHGYMIRRYFFMDVVVETSLVDMYAKNGRSELASCMFRRMGSRNIVTWSAMISGYAQNGFAVNALELLIEMQSFGFRPDIVSIVSALLACSQVGFLRLGKSIHGYIVRMLDNDQVLSTALIDMYSKCGLLSCARTLFDVINFRDSILWNTMITSYGMHGHGKEALSLFLEMTETNSKPDDTTFASLLSALGHSGLVDEGRYWFNIMVSKYNIQPSVKHYTVMVDLLARAGHVKEAYDLINSMTDESGIAIWVSLLSGCYNHGKLSVGELAAKKILELYPDEPGSYALVSNFFAASRRWNEVAGVRAVMKQTGTRKVPGCSAVEMDGILHSFVMEDKSHPQLKQIIEILGKLELEMLPAESNPEAEIYLYDFEKENASVVTL</sequence>
<feature type="repeat" description="PPR" evidence="2">
    <location>
        <begin position="270"/>
        <end position="304"/>
    </location>
</feature>
<feature type="repeat" description="PPR" evidence="2">
    <location>
        <begin position="169"/>
        <end position="203"/>
    </location>
</feature>
<reference evidence="3" key="2">
    <citation type="submission" date="2023-05" db="EMBL/GenBank/DDBJ databases">
        <authorList>
            <person name="Schelkunov M.I."/>
        </authorList>
    </citation>
    <scope>NUCLEOTIDE SEQUENCE</scope>
    <source>
        <strain evidence="3">Hsosn_3</strain>
        <tissue evidence="3">Leaf</tissue>
    </source>
</reference>
<dbReference type="Gene3D" id="1.25.40.10">
    <property type="entry name" value="Tetratricopeptide repeat domain"/>
    <property type="match status" value="4"/>
</dbReference>